<feature type="compositionally biased region" description="Basic residues" evidence="1">
    <location>
        <begin position="147"/>
        <end position="156"/>
    </location>
</feature>
<comment type="caution">
    <text evidence="2">The sequence shown here is derived from an EMBL/GenBank/DDBJ whole genome shotgun (WGS) entry which is preliminary data.</text>
</comment>
<gene>
    <name evidence="2" type="ORF">DFH08DRAFT_821652</name>
</gene>
<evidence type="ECO:0000313" key="3">
    <source>
        <dbReference type="Proteomes" id="UP001218218"/>
    </source>
</evidence>
<dbReference type="Proteomes" id="UP001218218">
    <property type="component" value="Unassembled WGS sequence"/>
</dbReference>
<dbReference type="EMBL" id="JARIHO010000068">
    <property type="protein sequence ID" value="KAJ7314296.1"/>
    <property type="molecule type" value="Genomic_DNA"/>
</dbReference>
<keyword evidence="3" id="KW-1185">Reference proteome</keyword>
<feature type="region of interest" description="Disordered" evidence="1">
    <location>
        <begin position="130"/>
        <end position="158"/>
    </location>
</feature>
<dbReference type="AlphaFoldDB" id="A0AAD6ZB56"/>
<sequence>MLIFELHFYPPSCAGIWNSAPDFDLIIPSPAATFTTCLRPHTLPNDEYSDTSLPFMYVGWTAFKLLSPQSASLCKTQAPSSSPATEVEQGFRRDSPEVQSFGMASALVCAGQSPFSSRGAYVGYGGAATATSPSWQRESAEEQSSRSHTRSSRSPRRRSDLCLCSSIDISTSAPSEIETEAAYNADGSYASGFRV</sequence>
<reference evidence="2" key="1">
    <citation type="submission" date="2023-03" db="EMBL/GenBank/DDBJ databases">
        <title>Massive genome expansion in bonnet fungi (Mycena s.s.) driven by repeated elements and novel gene families across ecological guilds.</title>
        <authorList>
            <consortium name="Lawrence Berkeley National Laboratory"/>
            <person name="Harder C.B."/>
            <person name="Miyauchi S."/>
            <person name="Viragh M."/>
            <person name="Kuo A."/>
            <person name="Thoen E."/>
            <person name="Andreopoulos B."/>
            <person name="Lu D."/>
            <person name="Skrede I."/>
            <person name="Drula E."/>
            <person name="Henrissat B."/>
            <person name="Morin E."/>
            <person name="Kohler A."/>
            <person name="Barry K."/>
            <person name="LaButti K."/>
            <person name="Morin E."/>
            <person name="Salamov A."/>
            <person name="Lipzen A."/>
            <person name="Mereny Z."/>
            <person name="Hegedus B."/>
            <person name="Baldrian P."/>
            <person name="Stursova M."/>
            <person name="Weitz H."/>
            <person name="Taylor A."/>
            <person name="Grigoriev I.V."/>
            <person name="Nagy L.G."/>
            <person name="Martin F."/>
            <person name="Kauserud H."/>
        </authorList>
    </citation>
    <scope>NUCLEOTIDE SEQUENCE</scope>
    <source>
        <strain evidence="2">CBHHK002</strain>
    </source>
</reference>
<evidence type="ECO:0000256" key="1">
    <source>
        <dbReference type="SAM" id="MobiDB-lite"/>
    </source>
</evidence>
<name>A0AAD6ZB56_9AGAR</name>
<protein>
    <submittedName>
        <fullName evidence="2">Uncharacterized protein</fullName>
    </submittedName>
</protein>
<accession>A0AAD6ZB56</accession>
<organism evidence="2 3">
    <name type="scientific">Mycena albidolilacea</name>
    <dbReference type="NCBI Taxonomy" id="1033008"/>
    <lineage>
        <taxon>Eukaryota</taxon>
        <taxon>Fungi</taxon>
        <taxon>Dikarya</taxon>
        <taxon>Basidiomycota</taxon>
        <taxon>Agaricomycotina</taxon>
        <taxon>Agaricomycetes</taxon>
        <taxon>Agaricomycetidae</taxon>
        <taxon>Agaricales</taxon>
        <taxon>Marasmiineae</taxon>
        <taxon>Mycenaceae</taxon>
        <taxon>Mycena</taxon>
    </lineage>
</organism>
<evidence type="ECO:0000313" key="2">
    <source>
        <dbReference type="EMBL" id="KAJ7314296.1"/>
    </source>
</evidence>
<proteinExistence type="predicted"/>